<dbReference type="Gene3D" id="1.10.230.10">
    <property type="entry name" value="Cytochrome P450-Terp, domain 2"/>
    <property type="match status" value="1"/>
</dbReference>
<reference evidence="7" key="1">
    <citation type="submission" date="2018-06" db="EMBL/GenBank/DDBJ databases">
        <authorList>
            <person name="Zhirakovskaya E."/>
        </authorList>
    </citation>
    <scope>NUCLEOTIDE SEQUENCE</scope>
</reference>
<dbReference type="PIRSF" id="PIRSF001369">
    <property type="entry name" value="Citrate_synth"/>
    <property type="match status" value="1"/>
</dbReference>
<dbReference type="GO" id="GO:0006099">
    <property type="term" value="P:tricarboxylic acid cycle"/>
    <property type="evidence" value="ECO:0007669"/>
    <property type="project" value="UniProtKB-UniPathway"/>
</dbReference>
<dbReference type="PRINTS" id="PR00143">
    <property type="entry name" value="CITRTSNTHASE"/>
</dbReference>
<dbReference type="PANTHER" id="PTHR42871">
    <property type="entry name" value="CITRATE SYNTHASE"/>
    <property type="match status" value="1"/>
</dbReference>
<comment type="similarity">
    <text evidence="2">Belongs to the citrate synthase family.</text>
</comment>
<accession>A0A3B0QUW7</accession>
<evidence type="ECO:0000256" key="2">
    <source>
        <dbReference type="ARBA" id="ARBA00010566"/>
    </source>
</evidence>
<dbReference type="GO" id="GO:0036440">
    <property type="term" value="F:citrate synthase activity"/>
    <property type="evidence" value="ECO:0007669"/>
    <property type="project" value="UniProtKB-EC"/>
</dbReference>
<dbReference type="InterPro" id="IPR036969">
    <property type="entry name" value="Citrate_synthase_sf"/>
</dbReference>
<dbReference type="NCBIfam" id="TIGR01800">
    <property type="entry name" value="cit_synth_II"/>
    <property type="match status" value="1"/>
</dbReference>
<dbReference type="Pfam" id="PF00285">
    <property type="entry name" value="Citrate_synt"/>
    <property type="match status" value="1"/>
</dbReference>
<evidence type="ECO:0000256" key="3">
    <source>
        <dbReference type="ARBA" id="ARBA00012972"/>
    </source>
</evidence>
<name>A0A3B0QUW7_9ZZZZ</name>
<dbReference type="InterPro" id="IPR016142">
    <property type="entry name" value="Citrate_synth-like_lrg_a-sub"/>
</dbReference>
<dbReference type="GO" id="GO:0005737">
    <property type="term" value="C:cytoplasm"/>
    <property type="evidence" value="ECO:0007669"/>
    <property type="project" value="InterPro"/>
</dbReference>
<dbReference type="AlphaFoldDB" id="A0A3B0QUW7"/>
<proteinExistence type="inferred from homology"/>
<gene>
    <name evidence="7" type="ORF">MNBD_DELTA01-1300</name>
</gene>
<dbReference type="NCBIfam" id="NF010639">
    <property type="entry name" value="PRK14036.1"/>
    <property type="match status" value="1"/>
</dbReference>
<evidence type="ECO:0000256" key="1">
    <source>
        <dbReference type="ARBA" id="ARBA00005163"/>
    </source>
</evidence>
<dbReference type="InterPro" id="IPR002020">
    <property type="entry name" value="Citrate_synthase"/>
</dbReference>
<keyword evidence="4" id="KW-0816">Tricarboxylic acid cycle</keyword>
<evidence type="ECO:0000313" key="7">
    <source>
        <dbReference type="EMBL" id="VAV85374.1"/>
    </source>
</evidence>
<dbReference type="InterPro" id="IPR016143">
    <property type="entry name" value="Citrate_synth-like_sm_a-sub"/>
</dbReference>
<dbReference type="InterPro" id="IPR019810">
    <property type="entry name" value="Citrate_synthase_AS"/>
</dbReference>
<dbReference type="Gene3D" id="1.10.580.10">
    <property type="entry name" value="Citrate Synthase, domain 1"/>
    <property type="match status" value="1"/>
</dbReference>
<protein>
    <recommendedName>
        <fullName evidence="3">citrate synthase (unknown stereospecificity)</fullName>
        <ecNumber evidence="3">2.3.3.16</ecNumber>
    </recommendedName>
</protein>
<dbReference type="UniPathway" id="UPA00223"/>
<evidence type="ECO:0000256" key="5">
    <source>
        <dbReference type="ARBA" id="ARBA00022679"/>
    </source>
</evidence>
<keyword evidence="5 7" id="KW-0808">Transferase</keyword>
<organism evidence="7">
    <name type="scientific">hydrothermal vent metagenome</name>
    <dbReference type="NCBI Taxonomy" id="652676"/>
    <lineage>
        <taxon>unclassified sequences</taxon>
        <taxon>metagenomes</taxon>
        <taxon>ecological metagenomes</taxon>
    </lineage>
</organism>
<evidence type="ECO:0000256" key="6">
    <source>
        <dbReference type="ARBA" id="ARBA00049288"/>
    </source>
</evidence>
<dbReference type="InterPro" id="IPR011278">
    <property type="entry name" value="2-MeCitrate/Citrate_synth_II"/>
</dbReference>
<dbReference type="PROSITE" id="PS00480">
    <property type="entry name" value="CITRATE_SYNTHASE"/>
    <property type="match status" value="1"/>
</dbReference>
<dbReference type="PANTHER" id="PTHR42871:SF1">
    <property type="entry name" value="CITRATE SYNTHASE"/>
    <property type="match status" value="1"/>
</dbReference>
<dbReference type="EC" id="2.3.3.16" evidence="3"/>
<evidence type="ECO:0000256" key="4">
    <source>
        <dbReference type="ARBA" id="ARBA00022532"/>
    </source>
</evidence>
<dbReference type="InterPro" id="IPR024176">
    <property type="entry name" value="Citrate_synthase_bac-typ"/>
</dbReference>
<dbReference type="EMBL" id="UOEA01000086">
    <property type="protein sequence ID" value="VAV85374.1"/>
    <property type="molecule type" value="Genomic_DNA"/>
</dbReference>
<sequence length="382" mass="42844">MEERHMDVVPGLEGIPAAESAISYIDGEQGILEYRGIPIGELADKSSYLETAYLLVFGHLPNKDELASFTGEVTLHTRLKLKILRMMELMPETGHPMDYMQVVTSAMGMYYPARDILDDGVRYGSILRLIAKLPTIVAACHRLRHGDAPIKPDNSLSFAANFYYMLCEKKPDPLVERILDVILILHADHEMNASTFSSRVVGSTLADPYTIVSSAIGTLSGPLHGGANEHVIHMLDEIGSKEKARAFIEAKIDKKEKIMGVGHRVYKTKDPRAIILQGYAHKLFDRKDAKTAAMLEIAEEVEKVVEERLSAKKLYPNVDFYSGVVFKGIGIPTELFTPIFAMARVSGWLAHWMEQLKTNRIFRPTQSYIGLHEQKYVPLDDR</sequence>
<dbReference type="SUPFAM" id="SSF48256">
    <property type="entry name" value="Citrate synthase"/>
    <property type="match status" value="1"/>
</dbReference>
<comment type="catalytic activity">
    <reaction evidence="6">
        <text>oxaloacetate + acetyl-CoA + H2O = citrate + CoA + H(+)</text>
        <dbReference type="Rhea" id="RHEA:16845"/>
        <dbReference type="ChEBI" id="CHEBI:15377"/>
        <dbReference type="ChEBI" id="CHEBI:15378"/>
        <dbReference type="ChEBI" id="CHEBI:16452"/>
        <dbReference type="ChEBI" id="CHEBI:16947"/>
        <dbReference type="ChEBI" id="CHEBI:57287"/>
        <dbReference type="ChEBI" id="CHEBI:57288"/>
        <dbReference type="EC" id="2.3.3.16"/>
    </reaction>
</comment>
<comment type="pathway">
    <text evidence="1">Carbohydrate metabolism; tricarboxylic acid cycle.</text>
</comment>
<keyword evidence="7" id="KW-0012">Acyltransferase</keyword>